<dbReference type="RefSeq" id="WP_344758015.1">
    <property type="nucleotide sequence ID" value="NZ_BAAAZU010000001.1"/>
</dbReference>
<dbReference type="InterPro" id="IPR021307">
    <property type="entry name" value="DUF2884"/>
</dbReference>
<keyword evidence="5" id="KW-1185">Reference proteome</keyword>
<organism evidence="4 5">
    <name type="scientific">Luteimonas lutimaris</name>
    <dbReference type="NCBI Taxonomy" id="698645"/>
    <lineage>
        <taxon>Bacteria</taxon>
        <taxon>Pseudomonadati</taxon>
        <taxon>Pseudomonadota</taxon>
        <taxon>Gammaproteobacteria</taxon>
        <taxon>Lysobacterales</taxon>
        <taxon>Lysobacteraceae</taxon>
        <taxon>Luteimonas</taxon>
    </lineage>
</organism>
<feature type="signal peptide" evidence="3">
    <location>
        <begin position="1"/>
        <end position="21"/>
    </location>
</feature>
<dbReference type="EMBL" id="BAAAZU010000001">
    <property type="protein sequence ID" value="GAA3912645.1"/>
    <property type="molecule type" value="Genomic_DNA"/>
</dbReference>
<proteinExistence type="predicted"/>
<evidence type="ECO:0000313" key="4">
    <source>
        <dbReference type="EMBL" id="GAA3912645.1"/>
    </source>
</evidence>
<feature type="chain" id="PRO_5045824980" evidence="3">
    <location>
        <begin position="22"/>
        <end position="274"/>
    </location>
</feature>
<dbReference type="Proteomes" id="UP001501727">
    <property type="component" value="Unassembled WGS sequence"/>
</dbReference>
<sequence>MRHVLLATACLLALSAGAARADDGAVQSPELSSHQCGLSTPYNVQVDGGGVWLYRHDGVPKEIFFHDGTLSVDRQVQAVSDADARRLRTMEDEARALMPQVADVARGSVDITFDALSGVMRAMTGSERKARKVDRHRKQALAQIDGSLGKGRWDQDVFGGDFERNVERVVEDMTGSLTRSVLWAVFTGRAGKLEARADKLDAEMDELLEARTAELERRAQGLCTHVVALRGQQDALEYRYRGEPLVMLEPETPPARSVASNGDTGHDAIAVDEP</sequence>
<keyword evidence="3" id="KW-0732">Signal</keyword>
<gene>
    <name evidence="4" type="ORF">GCM10022229_01600</name>
</gene>
<dbReference type="Pfam" id="PF11101">
    <property type="entry name" value="DUF2884"/>
    <property type="match status" value="1"/>
</dbReference>
<evidence type="ECO:0000256" key="1">
    <source>
        <dbReference type="SAM" id="Coils"/>
    </source>
</evidence>
<keyword evidence="1" id="KW-0175">Coiled coil</keyword>
<evidence type="ECO:0000313" key="5">
    <source>
        <dbReference type="Proteomes" id="UP001501727"/>
    </source>
</evidence>
<evidence type="ECO:0000256" key="2">
    <source>
        <dbReference type="SAM" id="MobiDB-lite"/>
    </source>
</evidence>
<name>A0ABP7M2K4_9GAMM</name>
<feature type="coiled-coil region" evidence="1">
    <location>
        <begin position="190"/>
        <end position="217"/>
    </location>
</feature>
<evidence type="ECO:0000256" key="3">
    <source>
        <dbReference type="SAM" id="SignalP"/>
    </source>
</evidence>
<protein>
    <submittedName>
        <fullName evidence="4">DUF2884 family protein</fullName>
    </submittedName>
</protein>
<comment type="caution">
    <text evidence="4">The sequence shown here is derived from an EMBL/GenBank/DDBJ whole genome shotgun (WGS) entry which is preliminary data.</text>
</comment>
<accession>A0ABP7M2K4</accession>
<reference evidence="5" key="1">
    <citation type="journal article" date="2019" name="Int. J. Syst. Evol. Microbiol.">
        <title>The Global Catalogue of Microorganisms (GCM) 10K type strain sequencing project: providing services to taxonomists for standard genome sequencing and annotation.</title>
        <authorList>
            <consortium name="The Broad Institute Genomics Platform"/>
            <consortium name="The Broad Institute Genome Sequencing Center for Infectious Disease"/>
            <person name="Wu L."/>
            <person name="Ma J."/>
        </authorList>
    </citation>
    <scope>NUCLEOTIDE SEQUENCE [LARGE SCALE GENOMIC DNA]</scope>
    <source>
        <strain evidence="5">JCM 16916</strain>
    </source>
</reference>
<feature type="region of interest" description="Disordered" evidence="2">
    <location>
        <begin position="252"/>
        <end position="274"/>
    </location>
</feature>